<dbReference type="AlphaFoldDB" id="A0A1J5SID3"/>
<comment type="caution">
    <text evidence="2">The sequence shown here is derived from an EMBL/GenBank/DDBJ whole genome shotgun (WGS) entry which is preliminary data.</text>
</comment>
<reference evidence="2" key="1">
    <citation type="submission" date="2016-10" db="EMBL/GenBank/DDBJ databases">
        <title>Sequence of Gallionella enrichment culture.</title>
        <authorList>
            <person name="Poehlein A."/>
            <person name="Muehling M."/>
            <person name="Daniel R."/>
        </authorList>
    </citation>
    <scope>NUCLEOTIDE SEQUENCE</scope>
</reference>
<dbReference type="InterPro" id="IPR007236">
    <property type="entry name" value="SlyX"/>
</dbReference>
<gene>
    <name evidence="2" type="ORF">GALL_97010</name>
</gene>
<evidence type="ECO:0000313" key="2">
    <source>
        <dbReference type="EMBL" id="OIR08199.1"/>
    </source>
</evidence>
<protein>
    <submittedName>
        <fullName evidence="2">SlyX</fullName>
    </submittedName>
</protein>
<accession>A0A1J5SID3</accession>
<proteinExistence type="predicted"/>
<organism evidence="2">
    <name type="scientific">mine drainage metagenome</name>
    <dbReference type="NCBI Taxonomy" id="410659"/>
    <lineage>
        <taxon>unclassified sequences</taxon>
        <taxon>metagenomes</taxon>
        <taxon>ecological metagenomes</taxon>
    </lineage>
</organism>
<evidence type="ECO:0000256" key="1">
    <source>
        <dbReference type="SAM" id="MobiDB-lite"/>
    </source>
</evidence>
<sequence length="70" mass="8077">MDDEKFRILEERIAWLQRHVTEQDKAMMQMADRLRKLETLASSLQERLRESGGPGEGAGGLPVDERPPHY</sequence>
<feature type="region of interest" description="Disordered" evidence="1">
    <location>
        <begin position="45"/>
        <end position="70"/>
    </location>
</feature>
<name>A0A1J5SID3_9ZZZZ</name>
<dbReference type="Pfam" id="PF04102">
    <property type="entry name" value="SlyX"/>
    <property type="match status" value="1"/>
</dbReference>
<dbReference type="EMBL" id="MLJW01000033">
    <property type="protein sequence ID" value="OIR08199.1"/>
    <property type="molecule type" value="Genomic_DNA"/>
</dbReference>